<feature type="domain" description="GATA-type" evidence="3">
    <location>
        <begin position="4"/>
        <end position="36"/>
    </location>
</feature>
<protein>
    <submittedName>
        <fullName evidence="4">GATA transcription factor 26-like</fullName>
    </submittedName>
</protein>
<dbReference type="AlphaFoldDB" id="A0A2P6VDW6"/>
<feature type="compositionally biased region" description="Low complexity" evidence="2">
    <location>
        <begin position="121"/>
        <end position="151"/>
    </location>
</feature>
<dbReference type="GO" id="GO:0006355">
    <property type="term" value="P:regulation of DNA-templated transcription"/>
    <property type="evidence" value="ECO:0007669"/>
    <property type="project" value="InterPro"/>
</dbReference>
<evidence type="ECO:0000259" key="3">
    <source>
        <dbReference type="PROSITE" id="PS50114"/>
    </source>
</evidence>
<dbReference type="SMART" id="SM00401">
    <property type="entry name" value="ZnF_GATA"/>
    <property type="match status" value="1"/>
</dbReference>
<keyword evidence="5" id="KW-1185">Reference proteome</keyword>
<dbReference type="InterPro" id="IPR000679">
    <property type="entry name" value="Znf_GATA"/>
</dbReference>
<dbReference type="GO" id="GO:0008270">
    <property type="term" value="F:zinc ion binding"/>
    <property type="evidence" value="ECO:0007669"/>
    <property type="project" value="UniProtKB-KW"/>
</dbReference>
<name>A0A2P6VDW6_9CHLO</name>
<dbReference type="SUPFAM" id="SSF57716">
    <property type="entry name" value="Glucocorticoid receptor-like (DNA-binding domain)"/>
    <property type="match status" value="1"/>
</dbReference>
<dbReference type="EMBL" id="LHPF02000011">
    <property type="protein sequence ID" value="PSC72272.1"/>
    <property type="molecule type" value="Genomic_DNA"/>
</dbReference>
<dbReference type="InterPro" id="IPR044589">
    <property type="entry name" value="GATA26/27"/>
</dbReference>
<evidence type="ECO:0000256" key="2">
    <source>
        <dbReference type="SAM" id="MobiDB-lite"/>
    </source>
</evidence>
<sequence length="205" mass="21632">MPSSGQGGPCCHCGRTSSCCWRRGPASKPVLCNACGSRYLVKRSLEGYQPLQTRRETAAKAQAEVGVKPSSPARRVAPAAGRVAKKPKRVVQKRVDSDAWNSGAEDSEGSEGTPYLTDDSAGGSRRAAGRRGAAAEAQHAQQLQREPSGRASAAASKLKLSYITSQSQLKDFDSADLSSIAGAFFASSLRLKPRKPVVVTVSAVW</sequence>
<dbReference type="PANTHER" id="PTHR46855:SF1">
    <property type="entry name" value="GATA TRANSCRIPTION FACTOR 26"/>
    <property type="match status" value="1"/>
</dbReference>
<dbReference type="GO" id="GO:0043565">
    <property type="term" value="F:sequence-specific DNA binding"/>
    <property type="evidence" value="ECO:0007669"/>
    <property type="project" value="InterPro"/>
</dbReference>
<keyword evidence="1" id="KW-0479">Metal-binding</keyword>
<keyword evidence="1" id="KW-0862">Zinc</keyword>
<dbReference type="OrthoDB" id="515712at2759"/>
<dbReference type="PROSITE" id="PS50114">
    <property type="entry name" value="GATA_ZN_FINGER_2"/>
    <property type="match status" value="1"/>
</dbReference>
<proteinExistence type="predicted"/>
<keyword evidence="1" id="KW-0863">Zinc-finger</keyword>
<dbReference type="STRING" id="554055.A0A2P6VDW6"/>
<evidence type="ECO:0000313" key="5">
    <source>
        <dbReference type="Proteomes" id="UP000239649"/>
    </source>
</evidence>
<dbReference type="Proteomes" id="UP000239649">
    <property type="component" value="Unassembled WGS sequence"/>
</dbReference>
<feature type="region of interest" description="Disordered" evidence="2">
    <location>
        <begin position="61"/>
        <end position="151"/>
    </location>
</feature>
<gene>
    <name evidence="4" type="ORF">C2E20_4373</name>
</gene>
<comment type="caution">
    <text evidence="4">The sequence shown here is derived from an EMBL/GenBank/DDBJ whole genome shotgun (WGS) entry which is preliminary data.</text>
</comment>
<organism evidence="4 5">
    <name type="scientific">Micractinium conductrix</name>
    <dbReference type="NCBI Taxonomy" id="554055"/>
    <lineage>
        <taxon>Eukaryota</taxon>
        <taxon>Viridiplantae</taxon>
        <taxon>Chlorophyta</taxon>
        <taxon>core chlorophytes</taxon>
        <taxon>Trebouxiophyceae</taxon>
        <taxon>Chlorellales</taxon>
        <taxon>Chlorellaceae</taxon>
        <taxon>Chlorella clade</taxon>
        <taxon>Micractinium</taxon>
    </lineage>
</organism>
<dbReference type="InterPro" id="IPR013088">
    <property type="entry name" value="Znf_NHR/GATA"/>
</dbReference>
<dbReference type="Gene3D" id="3.30.50.10">
    <property type="entry name" value="Erythroid Transcription Factor GATA-1, subunit A"/>
    <property type="match status" value="1"/>
</dbReference>
<reference evidence="4 5" key="1">
    <citation type="journal article" date="2018" name="Plant J.">
        <title>Genome sequences of Chlorella sorokiniana UTEX 1602 and Micractinium conductrix SAG 241.80: implications to maltose excretion by a green alga.</title>
        <authorList>
            <person name="Arriola M.B."/>
            <person name="Velmurugan N."/>
            <person name="Zhang Y."/>
            <person name="Plunkett M.H."/>
            <person name="Hondzo H."/>
            <person name="Barney B.M."/>
        </authorList>
    </citation>
    <scope>NUCLEOTIDE SEQUENCE [LARGE SCALE GENOMIC DNA]</scope>
    <source>
        <strain evidence="4 5">SAG 241.80</strain>
    </source>
</reference>
<accession>A0A2P6VDW6</accession>
<feature type="compositionally biased region" description="Low complexity" evidence="2">
    <location>
        <begin position="68"/>
        <end position="82"/>
    </location>
</feature>
<dbReference type="CDD" id="cd00202">
    <property type="entry name" value="ZnF_GATA"/>
    <property type="match status" value="1"/>
</dbReference>
<evidence type="ECO:0000256" key="1">
    <source>
        <dbReference type="PROSITE-ProRule" id="PRU00094"/>
    </source>
</evidence>
<dbReference type="Pfam" id="PF00320">
    <property type="entry name" value="GATA"/>
    <property type="match status" value="1"/>
</dbReference>
<dbReference type="PANTHER" id="PTHR46855">
    <property type="entry name" value="OSJNBB0038F03.10 PROTEIN"/>
    <property type="match status" value="1"/>
</dbReference>
<feature type="compositionally biased region" description="Basic residues" evidence="2">
    <location>
        <begin position="83"/>
        <end position="92"/>
    </location>
</feature>
<evidence type="ECO:0000313" key="4">
    <source>
        <dbReference type="EMBL" id="PSC72272.1"/>
    </source>
</evidence>